<name>A0A4R1NJS3_9RHOB</name>
<dbReference type="AlphaFoldDB" id="A0A4R1NJS3"/>
<evidence type="ECO:0000256" key="2">
    <source>
        <dbReference type="SAM" id="SignalP"/>
    </source>
</evidence>
<feature type="signal peptide" evidence="2">
    <location>
        <begin position="1"/>
        <end position="23"/>
    </location>
</feature>
<dbReference type="OrthoDB" id="7703595at2"/>
<accession>A0A4R1NJS3</accession>
<keyword evidence="1" id="KW-0472">Membrane</keyword>
<evidence type="ECO:0000313" key="4">
    <source>
        <dbReference type="Proteomes" id="UP000295673"/>
    </source>
</evidence>
<evidence type="ECO:0000313" key="3">
    <source>
        <dbReference type="EMBL" id="TCL08527.1"/>
    </source>
</evidence>
<evidence type="ECO:0000256" key="1">
    <source>
        <dbReference type="SAM" id="Phobius"/>
    </source>
</evidence>
<proteinExistence type="predicted"/>
<reference evidence="3 4" key="1">
    <citation type="submission" date="2019-03" db="EMBL/GenBank/DDBJ databases">
        <title>Genomic Encyclopedia of Archaeal and Bacterial Type Strains, Phase II (KMG-II): from individual species to whole genera.</title>
        <authorList>
            <person name="Goeker M."/>
        </authorList>
    </citation>
    <scope>NUCLEOTIDE SEQUENCE [LARGE SCALE GENOMIC DNA]</scope>
    <source>
        <strain evidence="3 4">DSM 26433</strain>
    </source>
</reference>
<dbReference type="EMBL" id="SMGR01000001">
    <property type="protein sequence ID" value="TCL08527.1"/>
    <property type="molecule type" value="Genomic_DNA"/>
</dbReference>
<organism evidence="3 4">
    <name type="scientific">Shimia isoporae</name>
    <dbReference type="NCBI Taxonomy" id="647720"/>
    <lineage>
        <taxon>Bacteria</taxon>
        <taxon>Pseudomonadati</taxon>
        <taxon>Pseudomonadota</taxon>
        <taxon>Alphaproteobacteria</taxon>
        <taxon>Rhodobacterales</taxon>
        <taxon>Roseobacteraceae</taxon>
    </lineage>
</organism>
<keyword evidence="1" id="KW-1133">Transmembrane helix</keyword>
<sequence length="166" mass="18359">MRFFAAIALAISFVAITSGQVNAQQDGFTGQSHSLTFVSDTKLKDMDGNILDLCHLTEDRHLLGQGIWVASKGYVLAQNKCQAETFFTFTDAQLQQGLLDGNVPETIPALPEMNEEQIVDRMRGYTLMAIGGGVLVLIGISAFAMQRRRAAWRKYHEELLYVSSAE</sequence>
<keyword evidence="2" id="KW-0732">Signal</keyword>
<dbReference type="Proteomes" id="UP000295673">
    <property type="component" value="Unassembled WGS sequence"/>
</dbReference>
<keyword evidence="1" id="KW-0812">Transmembrane</keyword>
<protein>
    <submittedName>
        <fullName evidence="3">Uncharacterized protein</fullName>
    </submittedName>
</protein>
<feature type="chain" id="PRO_5020983120" evidence="2">
    <location>
        <begin position="24"/>
        <end position="166"/>
    </location>
</feature>
<dbReference type="RefSeq" id="WP_132858642.1">
    <property type="nucleotide sequence ID" value="NZ_SMGR01000001.1"/>
</dbReference>
<keyword evidence="4" id="KW-1185">Reference proteome</keyword>
<feature type="transmembrane region" description="Helical" evidence="1">
    <location>
        <begin position="125"/>
        <end position="145"/>
    </location>
</feature>
<gene>
    <name evidence="3" type="ORF">BXY66_0564</name>
</gene>
<comment type="caution">
    <text evidence="3">The sequence shown here is derived from an EMBL/GenBank/DDBJ whole genome shotgun (WGS) entry which is preliminary data.</text>
</comment>